<dbReference type="Gene3D" id="3.40.50.620">
    <property type="entry name" value="HUPs"/>
    <property type="match status" value="1"/>
</dbReference>
<keyword evidence="3" id="KW-1185">Reference proteome</keyword>
<reference evidence="3" key="1">
    <citation type="journal article" date="2019" name="Int. J. Syst. Evol. Microbiol.">
        <title>The Global Catalogue of Microorganisms (GCM) 10K type strain sequencing project: providing services to taxonomists for standard genome sequencing and annotation.</title>
        <authorList>
            <consortium name="The Broad Institute Genomics Platform"/>
            <consortium name="The Broad Institute Genome Sequencing Center for Infectious Disease"/>
            <person name="Wu L."/>
            <person name="Ma J."/>
        </authorList>
    </citation>
    <scope>NUCLEOTIDE SEQUENCE [LARGE SCALE GENOMIC DNA]</scope>
    <source>
        <strain evidence="3">CCM 7526</strain>
    </source>
</reference>
<proteinExistence type="predicted"/>
<dbReference type="InterPro" id="IPR014729">
    <property type="entry name" value="Rossmann-like_a/b/a_fold"/>
</dbReference>
<comment type="caution">
    <text evidence="2">The sequence shown here is derived from an EMBL/GenBank/DDBJ whole genome shotgun (WGS) entry which is preliminary data.</text>
</comment>
<evidence type="ECO:0000313" key="3">
    <source>
        <dbReference type="Proteomes" id="UP001597183"/>
    </source>
</evidence>
<accession>A0ABW4A116</accession>
<evidence type="ECO:0000256" key="1">
    <source>
        <dbReference type="SAM" id="MobiDB-lite"/>
    </source>
</evidence>
<dbReference type="RefSeq" id="WP_317791689.1">
    <property type="nucleotide sequence ID" value="NZ_AP028461.1"/>
</dbReference>
<dbReference type="Proteomes" id="UP001597183">
    <property type="component" value="Unassembled WGS sequence"/>
</dbReference>
<dbReference type="EMBL" id="JBHTMK010000005">
    <property type="protein sequence ID" value="MFD1364366.1"/>
    <property type="molecule type" value="Genomic_DNA"/>
</dbReference>
<sequence>MLLGSVSQHCVQQATCPTVVIPKQLPTPITAGFRFSGRMGSRGLATVSPGGGPGSPRAGAGRRVWRLGSRWGIRARSAAERCHGEG</sequence>
<organism evidence="2 3">
    <name type="scientific">Actinoplanes sichuanensis</name>
    <dbReference type="NCBI Taxonomy" id="512349"/>
    <lineage>
        <taxon>Bacteria</taxon>
        <taxon>Bacillati</taxon>
        <taxon>Actinomycetota</taxon>
        <taxon>Actinomycetes</taxon>
        <taxon>Micromonosporales</taxon>
        <taxon>Micromonosporaceae</taxon>
        <taxon>Actinoplanes</taxon>
    </lineage>
</organism>
<gene>
    <name evidence="2" type="ORF">ACFQ5G_03295</name>
</gene>
<evidence type="ECO:0000313" key="2">
    <source>
        <dbReference type="EMBL" id="MFD1364366.1"/>
    </source>
</evidence>
<protein>
    <submittedName>
        <fullName evidence="2">Uncharacterized protein</fullName>
    </submittedName>
</protein>
<feature type="region of interest" description="Disordered" evidence="1">
    <location>
        <begin position="42"/>
        <end position="61"/>
    </location>
</feature>
<name>A0ABW4A116_9ACTN</name>